<keyword evidence="1" id="KW-0479">Metal-binding</keyword>
<evidence type="ECO:0000256" key="4">
    <source>
        <dbReference type="SAM" id="Coils"/>
    </source>
</evidence>
<reference evidence="8" key="1">
    <citation type="submission" date="2021-03" db="EMBL/GenBank/DDBJ databases">
        <authorList>
            <person name="Bekaert M."/>
        </authorList>
    </citation>
    <scope>NUCLEOTIDE SEQUENCE</scope>
</reference>
<feature type="coiled-coil region" evidence="4">
    <location>
        <begin position="940"/>
        <end position="967"/>
    </location>
</feature>
<dbReference type="Pfam" id="PF21324">
    <property type="entry name" value="SHPRH_helical-2nd"/>
    <property type="match status" value="1"/>
</dbReference>
<keyword evidence="4" id="KW-0175">Coiled coil</keyword>
<dbReference type="GO" id="GO:0016787">
    <property type="term" value="F:hydrolase activity"/>
    <property type="evidence" value="ECO:0007669"/>
    <property type="project" value="UniProtKB-KW"/>
</dbReference>
<evidence type="ECO:0000256" key="3">
    <source>
        <dbReference type="ARBA" id="ARBA00022833"/>
    </source>
</evidence>
<dbReference type="PANTHER" id="PTHR45865:SF1">
    <property type="entry name" value="E3 UBIQUITIN-PROTEIN LIGASE SHPRH"/>
    <property type="match status" value="1"/>
</dbReference>
<sequence length="1096" mass="124610">MGKRKKAVPKRADEEKRRCLTWNLLDGASGSLSIYSDNDSELLKEQVGAGVKSSQPSTSSGVESQEESSAVNDSYVQSVLNLYLEKCVHCVTIQQELRIKSNEWCKQIATFSLTISEEKPLFELTDDCFSQTEEFWLYVGCDGCKSFIYTEEKTANGLKKCKFWGISCSLPTEVLGGFEADRIFQLVLDRYDRNRQSMDIVIYLRQAALVDLKFACEPLKMKKHSSAVQNVIGHFFGVKQPDADLHMLYSVIQLPDGTELYYNKSVGSLTLKKFPATERLPGGILADEMGLGKTVEVLACIILNPRTDMMETKTDVEEIQSVNPLNGSSGEAKDQPVDIPSTNDTNNTFVSSNSVQNISDQTIENNDKTSCVSSQEEVIDNQLSRSESVNGSSLDCVKTSSEVSVSCDKQCETGLGIVQEEHNNQSTSGCELKNNDKSSENSMEDENKVIKSNSRRKGSRKNSTELKEEEMEFKNIFDSQKDVGPKEFFECICGTKESKAFDHKDTKSNIQCIQCGLWQHAECVNFNLHDPSRPEFMCPHCLVRNKPLKSSATLIISPSSICHQWVDEIMKHIHDQTLKVFVYNGVHKQGFIQPDTLARQDIVITTYETLRKEIDYVDLPHSESGRKFRHPKRFMAIPSPITAVEWWRICLDEAQMVECTTTKTALMALRLTAVNRWCVTGTPIQRSVEDLYGLFLFLGIDPFWVKQWFETILFKPLCHGVTKPLYDTVSSILWRTAKKDVIEQINIPEQTEHVHWLTFSPVEDHFYRRQYHDCVRDCMKKLSKWADNSTKLSSLDRQTMNQLLYPLLRLRQACCHPQAVRGEFLPLQKSTMTMEELLESLTKKAKTECEEAHRQIVAALNGQAGLHIIKEQYLEAVDGYREVLRSVEEHKEELRTDELQQLHALHNLQEIMALKPKGLAPTLRDDQLSDQAKDIRHKYMARAEAKVTQAQQHLKSVQDNLNQVKDEFAEGSEWWLELIDHSVDRGIHEDLVDHVKSDLSDNAGELGPHISIANVFHDTRGLELVLEQRLEALESAREKLMTSLNMLSQGLTPAMMNETVECCLRPVGEISGKCQFCETDKHFQDFESKLYSFTEQ</sequence>
<feature type="region of interest" description="Disordered" evidence="5">
    <location>
        <begin position="422"/>
        <end position="467"/>
    </location>
</feature>
<dbReference type="GO" id="GO:0005524">
    <property type="term" value="F:ATP binding"/>
    <property type="evidence" value="ECO:0007669"/>
    <property type="project" value="InterPro"/>
</dbReference>
<dbReference type="CDD" id="cd15547">
    <property type="entry name" value="PHD_SHPRH"/>
    <property type="match status" value="1"/>
</dbReference>
<dbReference type="InterPro" id="IPR048695">
    <property type="entry name" value="SHPRH_helical_2nd"/>
</dbReference>
<organism evidence="8 9">
    <name type="scientific">Mytilus edulis</name>
    <name type="common">Blue mussel</name>
    <dbReference type="NCBI Taxonomy" id="6550"/>
    <lineage>
        <taxon>Eukaryota</taxon>
        <taxon>Metazoa</taxon>
        <taxon>Spiralia</taxon>
        <taxon>Lophotrochozoa</taxon>
        <taxon>Mollusca</taxon>
        <taxon>Bivalvia</taxon>
        <taxon>Autobranchia</taxon>
        <taxon>Pteriomorphia</taxon>
        <taxon>Mytilida</taxon>
        <taxon>Mytiloidea</taxon>
        <taxon>Mytilidae</taxon>
        <taxon>Mytilinae</taxon>
        <taxon>Mytilus</taxon>
    </lineage>
</organism>
<dbReference type="Pfam" id="PF21325">
    <property type="entry name" value="SHPRH_helical-1st"/>
    <property type="match status" value="1"/>
</dbReference>
<dbReference type="EMBL" id="CAJPWZ010003202">
    <property type="protein sequence ID" value="CAG2253989.1"/>
    <property type="molecule type" value="Genomic_DNA"/>
</dbReference>
<dbReference type="InterPro" id="IPR027417">
    <property type="entry name" value="P-loop_NTPase"/>
</dbReference>
<dbReference type="Proteomes" id="UP000683360">
    <property type="component" value="Unassembled WGS sequence"/>
</dbReference>
<dbReference type="InterPro" id="IPR013083">
    <property type="entry name" value="Znf_RING/FYVE/PHD"/>
</dbReference>
<dbReference type="GO" id="GO:0000209">
    <property type="term" value="P:protein polyubiquitination"/>
    <property type="evidence" value="ECO:0007669"/>
    <property type="project" value="TreeGrafter"/>
</dbReference>
<dbReference type="SMART" id="SM00249">
    <property type="entry name" value="PHD"/>
    <property type="match status" value="1"/>
</dbReference>
<name>A0A8S3V9W4_MYTED</name>
<evidence type="ECO:0000256" key="1">
    <source>
        <dbReference type="ARBA" id="ARBA00022723"/>
    </source>
</evidence>
<dbReference type="PANTHER" id="PTHR45865">
    <property type="entry name" value="E3 UBIQUITIN-PROTEIN LIGASE SHPRH FAMILY MEMBER"/>
    <property type="match status" value="1"/>
</dbReference>
<dbReference type="GO" id="GO:0006974">
    <property type="term" value="P:DNA damage response"/>
    <property type="evidence" value="ECO:0007669"/>
    <property type="project" value="TreeGrafter"/>
</dbReference>
<keyword evidence="8" id="KW-0378">Hydrolase</keyword>
<keyword evidence="8" id="KW-0808">Transferase</keyword>
<dbReference type="InterPro" id="IPR019786">
    <property type="entry name" value="Zinc_finger_PHD-type_CS"/>
</dbReference>
<feature type="compositionally biased region" description="Polar residues" evidence="5">
    <location>
        <begin position="52"/>
        <end position="66"/>
    </location>
</feature>
<dbReference type="InterPro" id="IPR011011">
    <property type="entry name" value="Znf_FYVE_PHD"/>
</dbReference>
<evidence type="ECO:0000313" key="8">
    <source>
        <dbReference type="EMBL" id="CAG2253989.1"/>
    </source>
</evidence>
<evidence type="ECO:0000259" key="7">
    <source>
        <dbReference type="SMART" id="SM00487"/>
    </source>
</evidence>
<evidence type="ECO:0000256" key="2">
    <source>
        <dbReference type="ARBA" id="ARBA00022771"/>
    </source>
</evidence>
<proteinExistence type="predicted"/>
<feature type="compositionally biased region" description="Basic and acidic residues" evidence="5">
    <location>
        <begin position="433"/>
        <end position="449"/>
    </location>
</feature>
<dbReference type="AlphaFoldDB" id="A0A8S3V9W4"/>
<keyword evidence="8" id="KW-0012">Acyltransferase</keyword>
<gene>
    <name evidence="8" type="ORF">MEDL_65521</name>
</gene>
<comment type="caution">
    <text evidence="8">The sequence shown here is derived from an EMBL/GenBank/DDBJ whole genome shotgun (WGS) entry which is preliminary data.</text>
</comment>
<keyword evidence="2" id="KW-0863">Zinc-finger</keyword>
<dbReference type="FunFam" id="3.40.50.10810:FF:000013">
    <property type="entry name" value="E3 ubiquitin-protein ligase SHPRH isoform X2"/>
    <property type="match status" value="1"/>
</dbReference>
<accession>A0A8S3V9W4</accession>
<keyword evidence="9" id="KW-1185">Reference proteome</keyword>
<dbReference type="GO" id="GO:0061630">
    <property type="term" value="F:ubiquitin protein ligase activity"/>
    <property type="evidence" value="ECO:0007669"/>
    <property type="project" value="UniProtKB-EC"/>
</dbReference>
<feature type="region of interest" description="Disordered" evidence="5">
    <location>
        <begin position="322"/>
        <end position="350"/>
    </location>
</feature>
<dbReference type="SUPFAM" id="SSF52540">
    <property type="entry name" value="P-loop containing nucleoside triphosphate hydrolases"/>
    <property type="match status" value="1"/>
</dbReference>
<dbReference type="GO" id="GO:0008270">
    <property type="term" value="F:zinc ion binding"/>
    <property type="evidence" value="ECO:0007669"/>
    <property type="project" value="UniProtKB-KW"/>
</dbReference>
<dbReference type="Pfam" id="PF00176">
    <property type="entry name" value="SNF2-rel_dom"/>
    <property type="match status" value="1"/>
</dbReference>
<dbReference type="EC" id="2.3.2.27" evidence="8"/>
<dbReference type="InterPro" id="IPR038718">
    <property type="entry name" value="SNF2-like_sf"/>
</dbReference>
<dbReference type="GO" id="GO:0005634">
    <property type="term" value="C:nucleus"/>
    <property type="evidence" value="ECO:0007669"/>
    <property type="project" value="TreeGrafter"/>
</dbReference>
<dbReference type="Gene3D" id="3.30.40.10">
    <property type="entry name" value="Zinc/RING finger domain, C3HC4 (zinc finger)"/>
    <property type="match status" value="1"/>
</dbReference>
<evidence type="ECO:0000259" key="6">
    <source>
        <dbReference type="SMART" id="SM00249"/>
    </source>
</evidence>
<dbReference type="CDD" id="cd18070">
    <property type="entry name" value="DEXQc_SHPRH"/>
    <property type="match status" value="1"/>
</dbReference>
<evidence type="ECO:0000313" key="9">
    <source>
        <dbReference type="Proteomes" id="UP000683360"/>
    </source>
</evidence>
<dbReference type="EC" id="3.6.4.-" evidence="8"/>
<dbReference type="SUPFAM" id="SSF57903">
    <property type="entry name" value="FYVE/PHD zinc finger"/>
    <property type="match status" value="1"/>
</dbReference>
<dbReference type="OrthoDB" id="423559at2759"/>
<protein>
    <submittedName>
        <fullName evidence="8">SHPRH</fullName>
        <ecNumber evidence="8">2.3.2.27</ecNumber>
        <ecNumber evidence="8">3.6.4.-</ecNumber>
    </submittedName>
</protein>
<feature type="region of interest" description="Disordered" evidence="5">
    <location>
        <begin position="46"/>
        <end position="66"/>
    </location>
</feature>
<feature type="compositionally biased region" description="Polar residues" evidence="5">
    <location>
        <begin position="340"/>
        <end position="350"/>
    </location>
</feature>
<dbReference type="InterPro" id="IPR000330">
    <property type="entry name" value="SNF2_N"/>
</dbReference>
<keyword evidence="3" id="KW-0862">Zinc</keyword>
<dbReference type="InterPro" id="IPR014001">
    <property type="entry name" value="Helicase_ATP-bd"/>
</dbReference>
<dbReference type="PROSITE" id="PS01359">
    <property type="entry name" value="ZF_PHD_1"/>
    <property type="match status" value="1"/>
</dbReference>
<feature type="domain" description="Zinc finger PHD-type" evidence="6">
    <location>
        <begin position="490"/>
        <end position="542"/>
    </location>
</feature>
<dbReference type="InterPro" id="IPR001965">
    <property type="entry name" value="Znf_PHD"/>
</dbReference>
<feature type="domain" description="Helicase ATP-binding" evidence="7">
    <location>
        <begin position="256"/>
        <end position="708"/>
    </location>
</feature>
<evidence type="ECO:0000256" key="5">
    <source>
        <dbReference type="SAM" id="MobiDB-lite"/>
    </source>
</evidence>
<dbReference type="InterPro" id="IPR052583">
    <property type="entry name" value="ATP-helicase/E3_Ub-Ligase"/>
</dbReference>
<dbReference type="Gene3D" id="3.40.50.10810">
    <property type="entry name" value="Tandem AAA-ATPase domain"/>
    <property type="match status" value="2"/>
</dbReference>
<dbReference type="InterPro" id="IPR048686">
    <property type="entry name" value="SHPRH_helical_1st"/>
</dbReference>
<dbReference type="SMART" id="SM00487">
    <property type="entry name" value="DEXDc"/>
    <property type="match status" value="1"/>
</dbReference>